<accession>A0A058ZTT5</accession>
<dbReference type="AlphaFoldDB" id="A0A058ZTT5"/>
<evidence type="ECO:0000256" key="1">
    <source>
        <dbReference type="SAM" id="MobiDB-lite"/>
    </source>
</evidence>
<reference evidence="2" key="2">
    <citation type="journal article" date="2014" name="Nature">
        <title>The genome of Eucalyptus grandis.</title>
        <authorList>
            <person name="Myburg A.A."/>
            <person name="Grattapaglia D."/>
            <person name="Tuskan G.A."/>
            <person name="Hellsten U."/>
            <person name="Hayes R.D."/>
            <person name="Grimwood J."/>
            <person name="Jenkins J."/>
            <person name="Lindquist E."/>
            <person name="Tice H."/>
            <person name="Bauer D."/>
            <person name="Goodstein D.M."/>
            <person name="Dubchak I."/>
            <person name="Poliakov A."/>
            <person name="Mizrachi E."/>
            <person name="Kullan A.R."/>
            <person name="Hussey S.G."/>
            <person name="Pinard D."/>
            <person name="van der Merwe K."/>
            <person name="Singh P."/>
            <person name="van Jaarsveld I."/>
            <person name="Silva-Junior O.B."/>
            <person name="Togawa R.C."/>
            <person name="Pappas M.R."/>
            <person name="Faria D.A."/>
            <person name="Sansaloni C.P."/>
            <person name="Petroli C.D."/>
            <person name="Yang X."/>
            <person name="Ranjan P."/>
            <person name="Tschaplinski T.J."/>
            <person name="Ye C.Y."/>
            <person name="Li T."/>
            <person name="Sterck L."/>
            <person name="Vanneste K."/>
            <person name="Murat F."/>
            <person name="Soler M."/>
            <person name="Clemente H.S."/>
            <person name="Saidi N."/>
            <person name="Cassan-Wang H."/>
            <person name="Dunand C."/>
            <person name="Hefer C.A."/>
            <person name="Bornberg-Bauer E."/>
            <person name="Kersting A.R."/>
            <person name="Vining K."/>
            <person name="Amarasinghe V."/>
            <person name="Ranik M."/>
            <person name="Naithani S."/>
            <person name="Elser J."/>
            <person name="Boyd A.E."/>
            <person name="Liston A."/>
            <person name="Spatafora J.W."/>
            <person name="Dharmwardhana P."/>
            <person name="Raja R."/>
            <person name="Sullivan C."/>
            <person name="Romanel E."/>
            <person name="Alves-Ferreira M."/>
            <person name="Kulheim C."/>
            <person name="Foley W."/>
            <person name="Carocha V."/>
            <person name="Paiva J."/>
            <person name="Kudrna D."/>
            <person name="Brommonschenkel S.H."/>
            <person name="Pasquali G."/>
            <person name="Byrne M."/>
            <person name="Rigault P."/>
            <person name="Tibbits J."/>
            <person name="Spokevicius A."/>
            <person name="Jones R.C."/>
            <person name="Steane D.A."/>
            <person name="Vaillancourt R.E."/>
            <person name="Potts B.M."/>
            <person name="Joubert F."/>
            <person name="Barry K."/>
            <person name="Pappas G.J."/>
            <person name="Strauss S.H."/>
            <person name="Jaiswal P."/>
            <person name="Grima-Pettenati J."/>
            <person name="Salse J."/>
            <person name="Van de Peer Y."/>
            <person name="Rokhsar D.S."/>
            <person name="Schmutz J."/>
        </authorList>
    </citation>
    <scope>NUCLEOTIDE SEQUENCE</scope>
    <source>
        <tissue evidence="2">Leaf extractions</tissue>
    </source>
</reference>
<dbReference type="InParanoid" id="A0A058ZTT5"/>
<proteinExistence type="predicted"/>
<dbReference type="Gramene" id="KCW44776">
    <property type="protein sequence ID" value="KCW44776"/>
    <property type="gene ID" value="EUGRSUZ_L01663"/>
</dbReference>
<evidence type="ECO:0000313" key="3">
    <source>
        <dbReference type="EMBL" id="KCW44776.1"/>
    </source>
</evidence>
<protein>
    <submittedName>
        <fullName evidence="3">Uncharacterized protein</fullName>
    </submittedName>
</protein>
<reference evidence="2" key="3">
    <citation type="submission" date="2023-04" db="EMBL/GenBank/DDBJ databases">
        <title>WGS assembly of Eucalyptus grandis.</title>
        <authorList>
            <person name="Myburg A."/>
            <person name="Grattapaglia D."/>
            <person name="Tuskan G."/>
            <person name="Hellsten U."/>
            <person name="Hayes R."/>
            <person name="Grimwood J."/>
            <person name="Jenkins J."/>
            <person name="Lindquist E."/>
            <person name="Tice H."/>
            <person name="Bauer D."/>
            <person name="Goodstein D."/>
            <person name="Dubchak I."/>
            <person name="Poliakov A."/>
            <person name="Mizrachi E."/>
            <person name="Kullan A."/>
            <person name="Hussey S."/>
            <person name="Pinard D."/>
            <person name="Van D."/>
            <person name="Singh P."/>
            <person name="Van J."/>
            <person name="Silva-Junior O."/>
            <person name="Togawa R."/>
            <person name="Pappas M."/>
            <person name="Faria D."/>
            <person name="Sansaloni C."/>
            <person name="Petroli C."/>
            <person name="Yang X."/>
            <person name="Ranjan P."/>
            <person name="Tschaplinski T."/>
            <person name="Ye C."/>
            <person name="Li T."/>
            <person name="Sterck L."/>
            <person name="Vanneste K."/>
            <person name="Murat F."/>
            <person name="Soler M."/>
            <person name="Clemente H."/>
            <person name="Saidi N."/>
            <person name="Cassan-Wang H."/>
            <person name="Dunand C."/>
            <person name="Hefer C."/>
            <person name="Bornberg-Bauer E."/>
            <person name="Kersting A."/>
            <person name="Vining K."/>
            <person name="Amarasinghe V."/>
            <person name="Ranik M."/>
            <person name="Naithani S."/>
            <person name="Elser J."/>
            <person name="Boyd A."/>
            <person name="Liston A."/>
            <person name="Spatafora J."/>
            <person name="Dharmwardhana P."/>
            <person name="Raja R."/>
            <person name="Sullivan C."/>
            <person name="Romanel E."/>
            <person name="Alves-Ferreira M."/>
            <person name="Kulheim C."/>
            <person name="Foley W."/>
            <person name="Carocha V."/>
            <person name="Paiva J."/>
            <person name="Kudrna D."/>
            <person name="Brommonschenkel S."/>
            <person name="Pasquali G."/>
            <person name="Byrne M."/>
            <person name="Rigault P."/>
            <person name="Tibbits J."/>
            <person name="Spokevicius A."/>
            <person name="Jones R."/>
            <person name="Steane D."/>
            <person name="Vaillancourt R."/>
            <person name="Potts B."/>
            <person name="Joubert F."/>
            <person name="Barry K."/>
            <person name="Pappas G."/>
            <person name="Strauss S."/>
            <person name="Jaiswal P."/>
            <person name="Grima-Pettenati J."/>
            <person name="Salse J."/>
            <person name="Van D."/>
            <person name="Rokhsar D."/>
            <person name="Schmutz J."/>
        </authorList>
    </citation>
    <scope>NUCLEOTIDE SEQUENCE</scope>
    <source>
        <tissue evidence="2">Leaf extractions</tissue>
    </source>
</reference>
<dbReference type="EMBL" id="KK199055">
    <property type="protein sequence ID" value="KCW44776.1"/>
    <property type="molecule type" value="Genomic_DNA"/>
</dbReference>
<evidence type="ECO:0000313" key="2">
    <source>
        <dbReference type="EMBL" id="KAK2632355.1"/>
    </source>
</evidence>
<sequence length="109" mass="12698">MQRGGARLLESHGLHESYETKIWSRRGATNVQRWHVISRGSASRWGNSSFVVRTARPEKQRRRVARPRQQRDRPVQGACGDRFGCLAVELQRQSWPEWTEVSRRNGTWG</sequence>
<dbReference type="Proteomes" id="UP000030711">
    <property type="component" value="Unassembled WGS sequence"/>
</dbReference>
<feature type="region of interest" description="Disordered" evidence="1">
    <location>
        <begin position="56"/>
        <end position="77"/>
    </location>
</feature>
<keyword evidence="4" id="KW-1185">Reference proteome</keyword>
<evidence type="ECO:0000313" key="4">
    <source>
        <dbReference type="Proteomes" id="UP000030711"/>
    </source>
</evidence>
<name>A0A058ZTT5_EUCGR</name>
<gene>
    <name evidence="3" type="ORF">EUGRSUZ_L01663</name>
</gene>
<organism evidence="3">
    <name type="scientific">Eucalyptus grandis</name>
    <name type="common">Flooded gum</name>
    <dbReference type="NCBI Taxonomy" id="71139"/>
    <lineage>
        <taxon>Eukaryota</taxon>
        <taxon>Viridiplantae</taxon>
        <taxon>Streptophyta</taxon>
        <taxon>Embryophyta</taxon>
        <taxon>Tracheophyta</taxon>
        <taxon>Spermatophyta</taxon>
        <taxon>Magnoliopsida</taxon>
        <taxon>eudicotyledons</taxon>
        <taxon>Gunneridae</taxon>
        <taxon>Pentapetalae</taxon>
        <taxon>rosids</taxon>
        <taxon>malvids</taxon>
        <taxon>Myrtales</taxon>
        <taxon>Myrtaceae</taxon>
        <taxon>Myrtoideae</taxon>
        <taxon>Eucalypteae</taxon>
        <taxon>Eucalyptus</taxon>
    </lineage>
</organism>
<reference evidence="3" key="1">
    <citation type="submission" date="2013-07" db="EMBL/GenBank/DDBJ databases">
        <title>The genome of Eucalyptus grandis.</title>
        <authorList>
            <person name="Schmutz J."/>
            <person name="Hayes R."/>
            <person name="Myburg A."/>
            <person name="Tuskan G."/>
            <person name="Grattapaglia D."/>
            <person name="Rokhsar D.S."/>
        </authorList>
    </citation>
    <scope>NUCLEOTIDE SEQUENCE</scope>
    <source>
        <tissue evidence="3">Leaf extractions</tissue>
    </source>
</reference>
<reference evidence="2" key="4">
    <citation type="submission" date="2023-07" db="EMBL/GenBank/DDBJ databases">
        <authorList>
            <person name="Myburg A.A."/>
            <person name="Grattapaglia D."/>
            <person name="Tuskan G.A."/>
            <person name="Hellsten U."/>
            <person name="Hayes R.D."/>
            <person name="Grimwood J."/>
            <person name="Jenkins J."/>
            <person name="Lindquist E."/>
            <person name="Tice H."/>
            <person name="Bauer D."/>
            <person name="Goodstein D.M."/>
            <person name="Dubchak I."/>
            <person name="Poliakov A."/>
            <person name="Mizrachi E."/>
            <person name="Kullan A.R."/>
            <person name="Hussey S.G."/>
            <person name="Pinard D."/>
            <person name="Van D.M."/>
            <person name="Singh P."/>
            <person name="Van J.I."/>
            <person name="Silva-Junior O.B."/>
            <person name="Togawa R.C."/>
            <person name="Pappas M.R."/>
            <person name="Faria D.A."/>
            <person name="Sansaloni C.P."/>
            <person name="Petroli C.D."/>
            <person name="Yang X."/>
            <person name="Ranjan P."/>
            <person name="Tschaplinski T.J."/>
            <person name="Ye C.Y."/>
            <person name="Li T."/>
            <person name="Sterck L."/>
            <person name="Vanneste K."/>
            <person name="Murat F."/>
            <person name="Soler M."/>
            <person name="Clemente H.S."/>
            <person name="Saidi N."/>
            <person name="Cassan-Wang H."/>
            <person name="Dunand C."/>
            <person name="Hefer C.A."/>
            <person name="Bornberg-Bauer E."/>
            <person name="Kersting A.R."/>
            <person name="Vining K."/>
            <person name="Amarasinghe V."/>
            <person name="Ranik M."/>
            <person name="Naithani S."/>
            <person name="Elser J."/>
            <person name="Boyd A.E."/>
            <person name="Liston A."/>
            <person name="Spatafora J.W."/>
            <person name="Dharmwardhana P."/>
            <person name="Raja R."/>
            <person name="Sullivan C."/>
            <person name="Romanel E."/>
            <person name="Alves-Ferreira M."/>
            <person name="Kulheim C."/>
            <person name="Foley W."/>
            <person name="Carocha V."/>
            <person name="Paiva J."/>
            <person name="Kudrna D."/>
            <person name="Brommonschenkel S.H."/>
            <person name="Pasquali G."/>
            <person name="Byrne M."/>
            <person name="Rigault P."/>
            <person name="Tibbits J."/>
            <person name="Spokevicius A."/>
            <person name="Jones R.C."/>
            <person name="Steane D.A."/>
            <person name="Vaillancourt R.E."/>
            <person name="Potts B.M."/>
            <person name="Joubert F."/>
            <person name="Barry K."/>
            <person name="Pappas G.J."/>
            <person name="Strauss S.H."/>
            <person name="Jaiswal P."/>
            <person name="Grima-Pettenati J."/>
            <person name="Salse J."/>
            <person name="Van D.P."/>
            <person name="Rokhsar D.S."/>
            <person name="Schmutz J."/>
        </authorList>
    </citation>
    <scope>NUCLEOTIDE SEQUENCE</scope>
    <source>
        <tissue evidence="2">Leaf extractions</tissue>
    </source>
</reference>
<feature type="compositionally biased region" description="Basic residues" evidence="1">
    <location>
        <begin position="59"/>
        <end position="68"/>
    </location>
</feature>
<dbReference type="EMBL" id="MU848539">
    <property type="protein sequence ID" value="KAK2632355.1"/>
    <property type="molecule type" value="Genomic_DNA"/>
</dbReference>